<dbReference type="AlphaFoldDB" id="A0A0J8B725"/>
<sequence length="84" mass="9652">MAKTTHFGLIAICLIILLVANTEIQTAEAQQSCGYQRYTRILINCNTRCNRQCRRRNFLGVTLDNGRYGRCSRTTCYCYYGPCN</sequence>
<feature type="chain" id="PRO_5005294186" description="Knottin scorpion toxin-like domain-containing protein" evidence="1">
    <location>
        <begin position="30"/>
        <end position="84"/>
    </location>
</feature>
<gene>
    <name evidence="2" type="ORF">BVRB_8g199880</name>
</gene>
<dbReference type="Gramene" id="KMS96806">
    <property type="protein sequence ID" value="KMS96806"/>
    <property type="gene ID" value="BVRB_8g199880"/>
</dbReference>
<reference evidence="2 3" key="1">
    <citation type="journal article" date="2014" name="Nature">
        <title>The genome of the recently domesticated crop plant sugar beet (Beta vulgaris).</title>
        <authorList>
            <person name="Dohm J.C."/>
            <person name="Minoche A.E."/>
            <person name="Holtgrawe D."/>
            <person name="Capella-Gutierrez S."/>
            <person name="Zakrzewski F."/>
            <person name="Tafer H."/>
            <person name="Rupp O."/>
            <person name="Sorensen T.R."/>
            <person name="Stracke R."/>
            <person name="Reinhardt R."/>
            <person name="Goesmann A."/>
            <person name="Kraft T."/>
            <person name="Schulz B."/>
            <person name="Stadler P.F."/>
            <person name="Schmidt T."/>
            <person name="Gabaldon T."/>
            <person name="Lehrach H."/>
            <person name="Weisshaar B."/>
            <person name="Himmelbauer H."/>
        </authorList>
    </citation>
    <scope>NUCLEOTIDE SEQUENCE [LARGE SCALE GENOMIC DNA]</scope>
    <source>
        <tissue evidence="2">Taproot</tissue>
    </source>
</reference>
<proteinExistence type="predicted"/>
<organism evidence="2 3">
    <name type="scientific">Beta vulgaris subsp. vulgaris</name>
    <name type="common">Beet</name>
    <dbReference type="NCBI Taxonomy" id="3555"/>
    <lineage>
        <taxon>Eukaryota</taxon>
        <taxon>Viridiplantae</taxon>
        <taxon>Streptophyta</taxon>
        <taxon>Embryophyta</taxon>
        <taxon>Tracheophyta</taxon>
        <taxon>Spermatophyta</taxon>
        <taxon>Magnoliopsida</taxon>
        <taxon>eudicotyledons</taxon>
        <taxon>Gunneridae</taxon>
        <taxon>Pentapetalae</taxon>
        <taxon>Caryophyllales</taxon>
        <taxon>Chenopodiaceae</taxon>
        <taxon>Betoideae</taxon>
        <taxon>Beta</taxon>
    </lineage>
</organism>
<evidence type="ECO:0000313" key="3">
    <source>
        <dbReference type="Proteomes" id="UP000035740"/>
    </source>
</evidence>
<name>A0A0J8B725_BETVV</name>
<evidence type="ECO:0000256" key="1">
    <source>
        <dbReference type="SAM" id="SignalP"/>
    </source>
</evidence>
<evidence type="ECO:0008006" key="4">
    <source>
        <dbReference type="Google" id="ProtNLM"/>
    </source>
</evidence>
<feature type="signal peptide" evidence="1">
    <location>
        <begin position="1"/>
        <end position="29"/>
    </location>
</feature>
<keyword evidence="3" id="KW-1185">Reference proteome</keyword>
<keyword evidence="1" id="KW-0732">Signal</keyword>
<dbReference type="EMBL" id="KQ090361">
    <property type="protein sequence ID" value="KMS96806.1"/>
    <property type="molecule type" value="Genomic_DNA"/>
</dbReference>
<accession>A0A0J8B725</accession>
<protein>
    <recommendedName>
        <fullName evidence="4">Knottin scorpion toxin-like domain-containing protein</fullName>
    </recommendedName>
</protein>
<dbReference type="Proteomes" id="UP000035740">
    <property type="component" value="Unassembled WGS sequence"/>
</dbReference>
<evidence type="ECO:0000313" key="2">
    <source>
        <dbReference type="EMBL" id="KMS96806.1"/>
    </source>
</evidence>